<feature type="compositionally biased region" description="Basic residues" evidence="1">
    <location>
        <begin position="85"/>
        <end position="94"/>
    </location>
</feature>
<sequence length="183" mass="19234">MPLRSGPPRGARRGDHGGGAARCGLGPAAGRSGSPVGPRLRDHRGERRRRPSVVPTPRRHSARHRAGGAETAGAVGGRAEPPPRRPVRGPHRRQQPGPRTTPDPARPGRLEPRTLPRGRTDAVGEAVGVPGVLPAGGRRGGLRVRGPGARAGAGHPRRPRRAVDRRRGQVRRSGPLPAARHPA</sequence>
<dbReference type="AlphaFoldDB" id="A0A645AGD3"/>
<reference evidence="2" key="1">
    <citation type="submission" date="2019-08" db="EMBL/GenBank/DDBJ databases">
        <authorList>
            <person name="Kucharzyk K."/>
            <person name="Murdoch R.W."/>
            <person name="Higgins S."/>
            <person name="Loffler F."/>
        </authorList>
    </citation>
    <scope>NUCLEOTIDE SEQUENCE</scope>
</reference>
<evidence type="ECO:0000313" key="2">
    <source>
        <dbReference type="EMBL" id="MPM52260.1"/>
    </source>
</evidence>
<dbReference type="EMBL" id="VSSQ01013778">
    <property type="protein sequence ID" value="MPM52260.1"/>
    <property type="molecule type" value="Genomic_DNA"/>
</dbReference>
<feature type="compositionally biased region" description="Low complexity" evidence="1">
    <location>
        <begin position="144"/>
        <end position="154"/>
    </location>
</feature>
<feature type="compositionally biased region" description="Low complexity" evidence="1">
    <location>
        <begin position="68"/>
        <end position="79"/>
    </location>
</feature>
<feature type="compositionally biased region" description="Low complexity" evidence="1">
    <location>
        <begin position="22"/>
        <end position="31"/>
    </location>
</feature>
<feature type="compositionally biased region" description="Basic and acidic residues" evidence="1">
    <location>
        <begin position="106"/>
        <end position="122"/>
    </location>
</feature>
<evidence type="ECO:0000256" key="1">
    <source>
        <dbReference type="SAM" id="MobiDB-lite"/>
    </source>
</evidence>
<proteinExistence type="predicted"/>
<organism evidence="2">
    <name type="scientific">bioreactor metagenome</name>
    <dbReference type="NCBI Taxonomy" id="1076179"/>
    <lineage>
        <taxon>unclassified sequences</taxon>
        <taxon>metagenomes</taxon>
        <taxon>ecological metagenomes</taxon>
    </lineage>
</organism>
<protein>
    <submittedName>
        <fullName evidence="2">Uncharacterized protein</fullName>
    </submittedName>
</protein>
<feature type="compositionally biased region" description="Basic residues" evidence="1">
    <location>
        <begin position="46"/>
        <end position="66"/>
    </location>
</feature>
<accession>A0A645AGD3</accession>
<comment type="caution">
    <text evidence="2">The sequence shown here is derived from an EMBL/GenBank/DDBJ whole genome shotgun (WGS) entry which is preliminary data.</text>
</comment>
<feature type="compositionally biased region" description="Low complexity" evidence="1">
    <location>
        <begin position="123"/>
        <end position="136"/>
    </location>
</feature>
<name>A0A645AGD3_9ZZZZ</name>
<feature type="region of interest" description="Disordered" evidence="1">
    <location>
        <begin position="1"/>
        <end position="183"/>
    </location>
</feature>
<gene>
    <name evidence="2" type="ORF">SDC9_99017</name>
</gene>